<dbReference type="EMBL" id="WHWB01034682">
    <property type="protein sequence ID" value="KAJ7405995.1"/>
    <property type="molecule type" value="Genomic_DNA"/>
</dbReference>
<name>A0ABQ9CP85_9PASS</name>
<keyword evidence="2" id="KW-1185">Reference proteome</keyword>
<reference evidence="1" key="1">
    <citation type="submission" date="2019-10" db="EMBL/GenBank/DDBJ databases">
        <authorList>
            <person name="Soares A.E.R."/>
            <person name="Aleixo A."/>
            <person name="Schneider P."/>
            <person name="Miyaki C.Y."/>
            <person name="Schneider M.P."/>
            <person name="Mello C."/>
            <person name="Vasconcelos A.T.R."/>
        </authorList>
    </citation>
    <scope>NUCLEOTIDE SEQUENCE</scope>
    <source>
        <tissue evidence="1">Muscle</tissue>
    </source>
</reference>
<dbReference type="Proteomes" id="UP001145742">
    <property type="component" value="Unassembled WGS sequence"/>
</dbReference>
<evidence type="ECO:0000313" key="2">
    <source>
        <dbReference type="Proteomes" id="UP001145742"/>
    </source>
</evidence>
<accession>A0ABQ9CP85</accession>
<gene>
    <name evidence="1" type="ORF">WISP_136683</name>
</gene>
<evidence type="ECO:0000313" key="1">
    <source>
        <dbReference type="EMBL" id="KAJ7405995.1"/>
    </source>
</evidence>
<sequence>MLEWVKAQRPQTLLELLSTPSILCFESFAFPSFGFHVSELLSSFERHFAEEVIENLLDVEHFCISEFLLESEIKPGLVLKYPNVVIGGLV</sequence>
<organism evidence="1 2">
    <name type="scientific">Willisornis vidua</name>
    <name type="common">Xingu scale-backed antbird</name>
    <dbReference type="NCBI Taxonomy" id="1566151"/>
    <lineage>
        <taxon>Eukaryota</taxon>
        <taxon>Metazoa</taxon>
        <taxon>Chordata</taxon>
        <taxon>Craniata</taxon>
        <taxon>Vertebrata</taxon>
        <taxon>Euteleostomi</taxon>
        <taxon>Archelosauria</taxon>
        <taxon>Archosauria</taxon>
        <taxon>Dinosauria</taxon>
        <taxon>Saurischia</taxon>
        <taxon>Theropoda</taxon>
        <taxon>Coelurosauria</taxon>
        <taxon>Aves</taxon>
        <taxon>Neognathae</taxon>
        <taxon>Neoaves</taxon>
        <taxon>Telluraves</taxon>
        <taxon>Australaves</taxon>
        <taxon>Passeriformes</taxon>
        <taxon>Thamnophilidae</taxon>
        <taxon>Willisornis</taxon>
    </lineage>
</organism>
<comment type="caution">
    <text evidence="1">The sequence shown here is derived from an EMBL/GenBank/DDBJ whole genome shotgun (WGS) entry which is preliminary data.</text>
</comment>
<protein>
    <submittedName>
        <fullName evidence="1">Uncharacterized protein</fullName>
    </submittedName>
</protein>
<proteinExistence type="predicted"/>